<dbReference type="PRINTS" id="PR00616">
    <property type="entry name" value="CCAATSUBUNTB"/>
</dbReference>
<organism evidence="9">
    <name type="scientific">Pinguiococcus pyrenoidosus</name>
    <dbReference type="NCBI Taxonomy" id="172671"/>
    <lineage>
        <taxon>Eukaryota</taxon>
        <taxon>Sar</taxon>
        <taxon>Stramenopiles</taxon>
        <taxon>Ochrophyta</taxon>
        <taxon>Pinguiophyceae</taxon>
        <taxon>Pinguiochrysidales</taxon>
        <taxon>Pinguiochrysidaceae</taxon>
        <taxon>Pinguiococcus</taxon>
    </lineage>
</organism>
<evidence type="ECO:0000256" key="4">
    <source>
        <dbReference type="ARBA" id="ARBA00023159"/>
    </source>
</evidence>
<dbReference type="PROSITE" id="PS51152">
    <property type="entry name" value="NFYA_HAP2_2"/>
    <property type="match status" value="1"/>
</dbReference>
<comment type="subunit">
    <text evidence="7">Heterotrimer.</text>
</comment>
<evidence type="ECO:0000256" key="5">
    <source>
        <dbReference type="ARBA" id="ARBA00023163"/>
    </source>
</evidence>
<dbReference type="AlphaFoldDB" id="A0A7R9U449"/>
<dbReference type="SMART" id="SM00521">
    <property type="entry name" value="CBF"/>
    <property type="match status" value="1"/>
</dbReference>
<sequence>MLQQMAQQQLLQQQQQAAQQQAAQQHAQQAQQQQQQQLLAQHQAGLLQQMGGVEMPQQMARAQWPSMNAVVMQNYLHPAQSMYPVASKVPLNQEMSDEQPTYVNAKQYRRILKRRQARAKLESKWKAPSRKTYLHKSRHEHACRRPRGPSGRFLTKAELEELRKNPTNAA</sequence>
<dbReference type="InterPro" id="IPR001289">
    <property type="entry name" value="NFYA"/>
</dbReference>
<keyword evidence="3 7" id="KW-0238">DNA-binding</keyword>
<dbReference type="EMBL" id="HBEA01004423">
    <property type="protein sequence ID" value="CAD8253856.1"/>
    <property type="molecule type" value="Transcribed_RNA"/>
</dbReference>
<feature type="compositionally biased region" description="Basic residues" evidence="8">
    <location>
        <begin position="127"/>
        <end position="147"/>
    </location>
</feature>
<dbReference type="GO" id="GO:0016602">
    <property type="term" value="C:CCAAT-binding factor complex"/>
    <property type="evidence" value="ECO:0007669"/>
    <property type="project" value="InterPro"/>
</dbReference>
<evidence type="ECO:0000256" key="3">
    <source>
        <dbReference type="ARBA" id="ARBA00023125"/>
    </source>
</evidence>
<evidence type="ECO:0000313" key="9">
    <source>
        <dbReference type="EMBL" id="CAD8253856.1"/>
    </source>
</evidence>
<keyword evidence="5 7" id="KW-0804">Transcription</keyword>
<keyword evidence="4" id="KW-0010">Activator</keyword>
<evidence type="ECO:0000256" key="7">
    <source>
        <dbReference type="RuleBase" id="RU367155"/>
    </source>
</evidence>
<gene>
    <name evidence="9" type="ORF">PPYR1160_LOCUS3348</name>
</gene>
<protein>
    <recommendedName>
        <fullName evidence="7">Nuclear transcription factor Y subunit</fullName>
    </recommendedName>
</protein>
<keyword evidence="6 7" id="KW-0539">Nucleus</keyword>
<comment type="function">
    <text evidence="7">Component of the sequence-specific heterotrimeric transcription factor (NF-Y) which specifically recognizes a 5'-CCAAT-3' box motif found in the promoters of its target genes.</text>
</comment>
<evidence type="ECO:0000256" key="2">
    <source>
        <dbReference type="ARBA" id="ARBA00023015"/>
    </source>
</evidence>
<evidence type="ECO:0000256" key="1">
    <source>
        <dbReference type="ARBA" id="ARBA00004123"/>
    </source>
</evidence>
<comment type="subcellular location">
    <subcellularLocation>
        <location evidence="1 7">Nucleus</location>
    </subcellularLocation>
</comment>
<dbReference type="Pfam" id="PF02045">
    <property type="entry name" value="CBFB_NFYA"/>
    <property type="match status" value="1"/>
</dbReference>
<feature type="region of interest" description="Disordered" evidence="8">
    <location>
        <begin position="120"/>
        <end position="170"/>
    </location>
</feature>
<dbReference type="PROSITE" id="PS00686">
    <property type="entry name" value="NFYA_HAP2_1"/>
    <property type="match status" value="1"/>
</dbReference>
<dbReference type="PANTHER" id="PTHR12632">
    <property type="entry name" value="TRANSCRIPTION FACTOR NF-Y ALPHA-RELATED"/>
    <property type="match status" value="1"/>
</dbReference>
<evidence type="ECO:0000256" key="8">
    <source>
        <dbReference type="SAM" id="MobiDB-lite"/>
    </source>
</evidence>
<dbReference type="InterPro" id="IPR018362">
    <property type="entry name" value="CCAAT-binding_factor_CS"/>
</dbReference>
<proteinExistence type="inferred from homology"/>
<name>A0A7R9U449_9STRA</name>
<keyword evidence="2 7" id="KW-0805">Transcription regulation</keyword>
<comment type="similarity">
    <text evidence="7">Belongs to the NFYA/HAP2 subunit family.</text>
</comment>
<reference evidence="9" key="1">
    <citation type="submission" date="2021-01" db="EMBL/GenBank/DDBJ databases">
        <authorList>
            <person name="Corre E."/>
            <person name="Pelletier E."/>
            <person name="Niang G."/>
            <person name="Scheremetjew M."/>
            <person name="Finn R."/>
            <person name="Kale V."/>
            <person name="Holt S."/>
            <person name="Cochrane G."/>
            <person name="Meng A."/>
            <person name="Brown T."/>
            <person name="Cohen L."/>
        </authorList>
    </citation>
    <scope>NUCLEOTIDE SEQUENCE</scope>
    <source>
        <strain evidence="9">CCMP2078</strain>
    </source>
</reference>
<dbReference type="GO" id="GO:0003700">
    <property type="term" value="F:DNA-binding transcription factor activity"/>
    <property type="evidence" value="ECO:0007669"/>
    <property type="project" value="UniProtKB-UniRule"/>
</dbReference>
<dbReference type="Gene3D" id="6.10.250.2430">
    <property type="match status" value="1"/>
</dbReference>
<accession>A0A7R9U449</accession>
<dbReference type="GO" id="GO:0003677">
    <property type="term" value="F:DNA binding"/>
    <property type="evidence" value="ECO:0007669"/>
    <property type="project" value="UniProtKB-KW"/>
</dbReference>
<feature type="compositionally biased region" description="Basic and acidic residues" evidence="8">
    <location>
        <begin position="155"/>
        <end position="164"/>
    </location>
</feature>
<evidence type="ECO:0000256" key="6">
    <source>
        <dbReference type="ARBA" id="ARBA00023242"/>
    </source>
</evidence>